<dbReference type="InterPro" id="IPR020084">
    <property type="entry name" value="NUDIX_hydrolase_CS"/>
</dbReference>
<dbReference type="EMBL" id="KN881629">
    <property type="protein sequence ID" value="KIY52973.1"/>
    <property type="molecule type" value="Genomic_DNA"/>
</dbReference>
<protein>
    <recommendedName>
        <fullName evidence="2">Nudix hydrolase domain-containing protein</fullName>
    </recommendedName>
</protein>
<keyword evidence="1" id="KW-0378">Hydrolase</keyword>
<dbReference type="InterPro" id="IPR015797">
    <property type="entry name" value="NUDIX_hydrolase-like_dom_sf"/>
</dbReference>
<evidence type="ECO:0000313" key="3">
    <source>
        <dbReference type="EMBL" id="KIY52973.1"/>
    </source>
</evidence>
<dbReference type="GO" id="GO:0006754">
    <property type="term" value="P:ATP biosynthetic process"/>
    <property type="evidence" value="ECO:0007669"/>
    <property type="project" value="TreeGrafter"/>
</dbReference>
<organism evidence="3 4">
    <name type="scientific">Fistulina hepatica ATCC 64428</name>
    <dbReference type="NCBI Taxonomy" id="1128425"/>
    <lineage>
        <taxon>Eukaryota</taxon>
        <taxon>Fungi</taxon>
        <taxon>Dikarya</taxon>
        <taxon>Basidiomycota</taxon>
        <taxon>Agaricomycotina</taxon>
        <taxon>Agaricomycetes</taxon>
        <taxon>Agaricomycetidae</taxon>
        <taxon>Agaricales</taxon>
        <taxon>Fistulinaceae</taxon>
        <taxon>Fistulina</taxon>
    </lineage>
</organism>
<name>A0A0D7AQ96_9AGAR</name>
<evidence type="ECO:0000313" key="4">
    <source>
        <dbReference type="Proteomes" id="UP000054144"/>
    </source>
</evidence>
<reference evidence="3 4" key="1">
    <citation type="journal article" date="2015" name="Fungal Genet. Biol.">
        <title>Evolution of novel wood decay mechanisms in Agaricales revealed by the genome sequences of Fistulina hepatica and Cylindrobasidium torrendii.</title>
        <authorList>
            <person name="Floudas D."/>
            <person name="Held B.W."/>
            <person name="Riley R."/>
            <person name="Nagy L.G."/>
            <person name="Koehler G."/>
            <person name="Ransdell A.S."/>
            <person name="Younus H."/>
            <person name="Chow J."/>
            <person name="Chiniquy J."/>
            <person name="Lipzen A."/>
            <person name="Tritt A."/>
            <person name="Sun H."/>
            <person name="Haridas S."/>
            <person name="LaButti K."/>
            <person name="Ohm R.A."/>
            <person name="Kues U."/>
            <person name="Blanchette R.A."/>
            <person name="Grigoriev I.V."/>
            <person name="Minto R.E."/>
            <person name="Hibbett D.S."/>
        </authorList>
    </citation>
    <scope>NUCLEOTIDE SEQUENCE [LARGE SCALE GENOMIC DNA]</scope>
    <source>
        <strain evidence="3 4">ATCC 64428</strain>
    </source>
</reference>
<proteinExistence type="predicted"/>
<dbReference type="InterPro" id="IPR000086">
    <property type="entry name" value="NUDIX_hydrolase_dom"/>
</dbReference>
<dbReference type="Pfam" id="PF00293">
    <property type="entry name" value="NUDIX"/>
    <property type="match status" value="1"/>
</dbReference>
<dbReference type="PANTHER" id="PTHR21340">
    <property type="entry name" value="DIADENOSINE 5,5-P1,P4-TETRAPHOSPHATE PYROPHOSPHOHYDROLASE MUTT"/>
    <property type="match status" value="1"/>
</dbReference>
<dbReference type="SUPFAM" id="SSF55811">
    <property type="entry name" value="Nudix"/>
    <property type="match status" value="1"/>
</dbReference>
<accession>A0A0D7AQ96</accession>
<dbReference type="InterPro" id="IPR051325">
    <property type="entry name" value="Nudix_hydrolase_domain"/>
</dbReference>
<evidence type="ECO:0000259" key="2">
    <source>
        <dbReference type="Pfam" id="PF00293"/>
    </source>
</evidence>
<dbReference type="OrthoDB" id="276276at2759"/>
<dbReference type="GO" id="GO:0004081">
    <property type="term" value="F:bis(5'-nucleosyl)-tetraphosphatase (asymmetrical) activity"/>
    <property type="evidence" value="ECO:0007669"/>
    <property type="project" value="TreeGrafter"/>
</dbReference>
<gene>
    <name evidence="3" type="ORF">FISHEDRAFT_34214</name>
</gene>
<dbReference type="AlphaFoldDB" id="A0A0D7AQ96"/>
<evidence type="ECO:0000256" key="1">
    <source>
        <dbReference type="ARBA" id="ARBA00022801"/>
    </source>
</evidence>
<dbReference type="GO" id="GO:0006167">
    <property type="term" value="P:AMP biosynthetic process"/>
    <property type="evidence" value="ECO:0007669"/>
    <property type="project" value="TreeGrafter"/>
</dbReference>
<dbReference type="Gene3D" id="3.90.79.10">
    <property type="entry name" value="Nucleoside Triphosphate Pyrophosphohydrolase"/>
    <property type="match status" value="1"/>
</dbReference>
<sequence length="88" mass="10025">MDGFLCSENLMIGAGMVIFQVPSDPLKVVLVYEKRRKYWFLPKGRKDVGEAVEQTAVREAFEEVHHENTGMPDEVNYESHILNVLDGT</sequence>
<dbReference type="PROSITE" id="PS00893">
    <property type="entry name" value="NUDIX_BOX"/>
    <property type="match status" value="1"/>
</dbReference>
<dbReference type="PANTHER" id="PTHR21340:SF0">
    <property type="entry name" value="BIS(5'-NUCLEOSYL)-TETRAPHOSPHATASE [ASYMMETRICAL]"/>
    <property type="match status" value="1"/>
</dbReference>
<keyword evidence="4" id="KW-1185">Reference proteome</keyword>
<dbReference type="Proteomes" id="UP000054144">
    <property type="component" value="Unassembled WGS sequence"/>
</dbReference>
<feature type="domain" description="Nudix hydrolase" evidence="2">
    <location>
        <begin position="14"/>
        <end position="66"/>
    </location>
</feature>